<evidence type="ECO:0000313" key="5">
    <source>
        <dbReference type="EMBL" id="MFC5225201.1"/>
    </source>
</evidence>
<gene>
    <name evidence="5" type="ORF">ACFPN6_11415</name>
</gene>
<keyword evidence="2" id="KW-0333">Golgi apparatus</keyword>
<accession>A0ABW0D7G7</accession>
<protein>
    <submittedName>
        <fullName evidence="5">GPP34 family phosphoprotein</fullName>
    </submittedName>
</protein>
<comment type="subcellular location">
    <subcellularLocation>
        <location evidence="1">Golgi apparatus membrane</location>
        <topology evidence="1">Peripheral membrane protein</topology>
        <orientation evidence="1">Cytoplasmic side</orientation>
    </subcellularLocation>
</comment>
<keyword evidence="3" id="KW-0446">Lipid-binding</keyword>
<evidence type="ECO:0000256" key="3">
    <source>
        <dbReference type="ARBA" id="ARBA00023121"/>
    </source>
</evidence>
<dbReference type="InterPro" id="IPR038261">
    <property type="entry name" value="GPP34-like_sf"/>
</dbReference>
<reference evidence="6" key="1">
    <citation type="journal article" date="2019" name="Int. J. Syst. Evol. Microbiol.">
        <title>The Global Catalogue of Microorganisms (GCM) 10K type strain sequencing project: providing services to taxonomists for standard genome sequencing and annotation.</title>
        <authorList>
            <consortium name="The Broad Institute Genomics Platform"/>
            <consortium name="The Broad Institute Genome Sequencing Center for Infectious Disease"/>
            <person name="Wu L."/>
            <person name="Ma J."/>
        </authorList>
    </citation>
    <scope>NUCLEOTIDE SEQUENCE [LARGE SCALE GENOMIC DNA]</scope>
    <source>
        <strain evidence="6">CCM 8479</strain>
    </source>
</reference>
<evidence type="ECO:0000313" key="6">
    <source>
        <dbReference type="Proteomes" id="UP001596156"/>
    </source>
</evidence>
<dbReference type="InterPro" id="IPR008628">
    <property type="entry name" value="GPP34-like"/>
</dbReference>
<evidence type="ECO:0000256" key="2">
    <source>
        <dbReference type="ARBA" id="ARBA00023034"/>
    </source>
</evidence>
<comment type="caution">
    <text evidence="5">The sequence shown here is derived from an EMBL/GenBank/DDBJ whole genome shotgun (WGS) entry which is preliminary data.</text>
</comment>
<dbReference type="RefSeq" id="WP_381571516.1">
    <property type="nucleotide sequence ID" value="NZ_BAAASS010000022.1"/>
</dbReference>
<dbReference type="EMBL" id="JBHSKL010000012">
    <property type="protein sequence ID" value="MFC5225201.1"/>
    <property type="molecule type" value="Genomic_DNA"/>
</dbReference>
<dbReference type="Pfam" id="PF05719">
    <property type="entry name" value="GPP34"/>
    <property type="match status" value="1"/>
</dbReference>
<keyword evidence="4" id="KW-0472">Membrane</keyword>
<evidence type="ECO:0000256" key="4">
    <source>
        <dbReference type="ARBA" id="ARBA00023136"/>
    </source>
</evidence>
<proteinExistence type="predicted"/>
<keyword evidence="6" id="KW-1185">Reference proteome</keyword>
<dbReference type="Gene3D" id="1.10.3630.10">
    <property type="entry name" value="yeast vps74-n-term truncation variant domain like"/>
    <property type="match status" value="1"/>
</dbReference>
<organism evidence="5 6">
    <name type="scientific">Streptomyces fimbriatus</name>
    <dbReference type="NCBI Taxonomy" id="68197"/>
    <lineage>
        <taxon>Bacteria</taxon>
        <taxon>Bacillati</taxon>
        <taxon>Actinomycetota</taxon>
        <taxon>Actinomycetes</taxon>
        <taxon>Kitasatosporales</taxon>
        <taxon>Streptomycetaceae</taxon>
        <taxon>Streptomyces</taxon>
    </lineage>
</organism>
<evidence type="ECO:0000256" key="1">
    <source>
        <dbReference type="ARBA" id="ARBA00004255"/>
    </source>
</evidence>
<name>A0ABW0D7G7_STRFI</name>
<dbReference type="Proteomes" id="UP001596156">
    <property type="component" value="Unassembled WGS sequence"/>
</dbReference>
<sequence>MPDGSLSLPARLYLLAWDTGRREVTDPSHLPPLVRAGALADLARRGLLIDDEGITTPLDLDSRTGDAALDGLLELVSESCPHSWRTWVTLRARHTLDAVREQLVAEGVLRAEKRRVLGVFPSVEHVLDGVARVRHLQREARWILDGPVPAADVSETDAAVVALGAAAGLGVLLPGRDRAGWERRVEDLAGRGGAATPALGRIVRELRTALTAARPAPSLTPGG</sequence>